<organism evidence="12 13">
    <name type="scientific">Circinella minor</name>
    <dbReference type="NCBI Taxonomy" id="1195481"/>
    <lineage>
        <taxon>Eukaryota</taxon>
        <taxon>Fungi</taxon>
        <taxon>Fungi incertae sedis</taxon>
        <taxon>Mucoromycota</taxon>
        <taxon>Mucoromycotina</taxon>
        <taxon>Mucoromycetes</taxon>
        <taxon>Mucorales</taxon>
        <taxon>Lichtheimiaceae</taxon>
        <taxon>Circinella</taxon>
    </lineage>
</organism>
<dbReference type="FunFam" id="1.25.40.180:FF:000012">
    <property type="entry name" value="Ccr4-Not transcription complex subunit"/>
    <property type="match status" value="1"/>
</dbReference>
<dbReference type="OrthoDB" id="1933107at2759"/>
<feature type="compositionally biased region" description="Low complexity" evidence="8">
    <location>
        <begin position="573"/>
        <end position="585"/>
    </location>
</feature>
<dbReference type="GO" id="GO:0017148">
    <property type="term" value="P:negative regulation of translation"/>
    <property type="evidence" value="ECO:0007669"/>
    <property type="project" value="InterPro"/>
</dbReference>
<dbReference type="InterPro" id="IPR032193">
    <property type="entry name" value="CNOT1_TTP_bind"/>
</dbReference>
<feature type="compositionally biased region" description="Polar residues" evidence="8">
    <location>
        <begin position="586"/>
        <end position="595"/>
    </location>
</feature>
<evidence type="ECO:0000256" key="7">
    <source>
        <dbReference type="ARBA" id="ARBA00074459"/>
    </source>
</evidence>
<evidence type="ECO:0000256" key="8">
    <source>
        <dbReference type="SAM" id="MobiDB-lite"/>
    </source>
</evidence>
<dbReference type="InterPro" id="IPR038535">
    <property type="entry name" value="CNOT1_TTP_bind_sf"/>
</dbReference>
<evidence type="ECO:0000256" key="5">
    <source>
        <dbReference type="ARBA" id="ARBA00023242"/>
    </source>
</evidence>
<dbReference type="Pfam" id="PF16415">
    <property type="entry name" value="CNOT1_CAF1_bind"/>
    <property type="match status" value="1"/>
</dbReference>
<dbReference type="GO" id="GO:0030015">
    <property type="term" value="C:CCR4-NOT core complex"/>
    <property type="evidence" value="ECO:0007669"/>
    <property type="project" value="InterPro"/>
</dbReference>
<proteinExistence type="predicted"/>
<evidence type="ECO:0000256" key="6">
    <source>
        <dbReference type="ARBA" id="ARBA00059181"/>
    </source>
</evidence>
<dbReference type="PANTHER" id="PTHR13162">
    <property type="entry name" value="CCR4-NOT TRANSCRIPTION COMPLEX"/>
    <property type="match status" value="1"/>
</dbReference>
<dbReference type="Proteomes" id="UP000646827">
    <property type="component" value="Unassembled WGS sequence"/>
</dbReference>
<feature type="domain" description="CCR4-NOT transcription complex subunit 1 HEAT repeat" evidence="11">
    <location>
        <begin position="242"/>
        <end position="308"/>
    </location>
</feature>
<dbReference type="Gene3D" id="1.25.40.180">
    <property type="match status" value="1"/>
</dbReference>
<gene>
    <name evidence="12" type="ORF">INT45_001149</name>
</gene>
<keyword evidence="2" id="KW-0678">Repressor</keyword>
<feature type="region of interest" description="Disordered" evidence="8">
    <location>
        <begin position="364"/>
        <end position="383"/>
    </location>
</feature>
<comment type="caution">
    <text evidence="12">The sequence shown here is derived from an EMBL/GenBank/DDBJ whole genome shotgun (WGS) entry which is preliminary data.</text>
</comment>
<keyword evidence="3" id="KW-0805">Transcription regulation</keyword>
<feature type="region of interest" description="Disordered" evidence="8">
    <location>
        <begin position="865"/>
        <end position="905"/>
    </location>
</feature>
<keyword evidence="13" id="KW-1185">Reference proteome</keyword>
<dbReference type="InterPro" id="IPR032194">
    <property type="entry name" value="CNOT1_HEAT"/>
</dbReference>
<keyword evidence="4" id="KW-0804">Transcription</keyword>
<evidence type="ECO:0000256" key="3">
    <source>
        <dbReference type="ARBA" id="ARBA00023015"/>
    </source>
</evidence>
<feature type="compositionally biased region" description="Basic and acidic residues" evidence="8">
    <location>
        <begin position="887"/>
        <end position="898"/>
    </location>
</feature>
<dbReference type="Pfam" id="PF16417">
    <property type="entry name" value="CNOT1_TTP_bind"/>
    <property type="match status" value="1"/>
</dbReference>
<feature type="compositionally biased region" description="Polar residues" evidence="8">
    <location>
        <begin position="552"/>
        <end position="564"/>
    </location>
</feature>
<dbReference type="AlphaFoldDB" id="A0A8H7VI71"/>
<evidence type="ECO:0000259" key="11">
    <source>
        <dbReference type="Pfam" id="PF16418"/>
    </source>
</evidence>
<dbReference type="GO" id="GO:0000932">
    <property type="term" value="C:P-body"/>
    <property type="evidence" value="ECO:0007669"/>
    <property type="project" value="TreeGrafter"/>
</dbReference>
<evidence type="ECO:0000256" key="2">
    <source>
        <dbReference type="ARBA" id="ARBA00022491"/>
    </source>
</evidence>
<name>A0A8H7VI71_9FUNG</name>
<protein>
    <recommendedName>
        <fullName evidence="7">General negative regulator of transcription subunit 1</fullName>
    </recommendedName>
</protein>
<dbReference type="GO" id="GO:0060090">
    <property type="term" value="F:molecular adaptor activity"/>
    <property type="evidence" value="ECO:0007669"/>
    <property type="project" value="TreeGrafter"/>
</dbReference>
<evidence type="ECO:0000259" key="10">
    <source>
        <dbReference type="Pfam" id="PF16417"/>
    </source>
</evidence>
<feature type="domain" description="CCR4-NOT transcription complex subunit 1 CAF1-binding" evidence="9">
    <location>
        <begin position="622"/>
        <end position="841"/>
    </location>
</feature>
<evidence type="ECO:0000313" key="12">
    <source>
        <dbReference type="EMBL" id="KAG2219817.1"/>
    </source>
</evidence>
<dbReference type="GO" id="GO:0005634">
    <property type="term" value="C:nucleus"/>
    <property type="evidence" value="ECO:0007669"/>
    <property type="project" value="UniProtKB-SubCell"/>
</dbReference>
<comment type="subcellular location">
    <subcellularLocation>
        <location evidence="1">Nucleus</location>
    </subcellularLocation>
</comment>
<reference evidence="12 13" key="1">
    <citation type="submission" date="2020-12" db="EMBL/GenBank/DDBJ databases">
        <title>Metabolic potential, ecology and presence of endohyphal bacteria is reflected in genomic diversity of Mucoromycotina.</title>
        <authorList>
            <person name="Muszewska A."/>
            <person name="Okrasinska A."/>
            <person name="Steczkiewicz K."/>
            <person name="Drgas O."/>
            <person name="Orlowska M."/>
            <person name="Perlinska-Lenart U."/>
            <person name="Aleksandrzak-Piekarczyk T."/>
            <person name="Szatraj K."/>
            <person name="Zielenkiewicz U."/>
            <person name="Pilsyk S."/>
            <person name="Malc E."/>
            <person name="Mieczkowski P."/>
            <person name="Kruszewska J.S."/>
            <person name="Biernat P."/>
            <person name="Pawlowska J."/>
        </authorList>
    </citation>
    <scope>NUCLEOTIDE SEQUENCE [LARGE SCALE GENOMIC DNA]</scope>
    <source>
        <strain evidence="12 13">CBS 142.35</strain>
    </source>
</reference>
<dbReference type="Pfam" id="PF16418">
    <property type="entry name" value="CNOT1_HEAT"/>
    <property type="match status" value="1"/>
</dbReference>
<comment type="function">
    <text evidence="6">Acts as a component of the CCR4-NOT core complex, which in the nucleus seems to be a general transcription factor, and in the cytoplasm the major mRNA deadenylase involved in mRNA turnover. The NOT protein subcomplex negatively regulates the basal and activated transcription of many genes. Preferentially affects TC-type TATA element-dependent transcription. Could directly or indirectly inhibit component(s) of the general transcription machinery.</text>
</comment>
<evidence type="ECO:0000259" key="9">
    <source>
        <dbReference type="Pfam" id="PF16415"/>
    </source>
</evidence>
<keyword evidence="5" id="KW-0539">Nucleus</keyword>
<accession>A0A8H7VI71</accession>
<dbReference type="GO" id="GO:0000289">
    <property type="term" value="P:nuclear-transcribed mRNA poly(A) tail shortening"/>
    <property type="evidence" value="ECO:0007669"/>
    <property type="project" value="UniProtKB-ARBA"/>
</dbReference>
<evidence type="ECO:0000256" key="4">
    <source>
        <dbReference type="ARBA" id="ARBA00023163"/>
    </source>
</evidence>
<feature type="region of interest" description="Disordered" evidence="8">
    <location>
        <begin position="549"/>
        <end position="595"/>
    </location>
</feature>
<feature type="domain" description="CCR4-NOT transcription complex subunit 1 TTP binding" evidence="10">
    <location>
        <begin position="381"/>
        <end position="538"/>
    </location>
</feature>
<dbReference type="InterPro" id="IPR040398">
    <property type="entry name" value="Not1"/>
</dbReference>
<sequence length="905" mass="102484">MSQQQIDTLSKTLFETGYASTLTIDNAMRVMATMDFIQEDVIARVLTMMVRTHSSLPGANEGQKWNIGHFVKAVKNLSPSINWTTVMIKLDSAEMIVYDQQGLMILVDTWNYSQQGKNNIEPFPLHAFFRPWQNARGQLSILYHMLCANTDLIDISNNPTITNVIRSVHIMGLHTSVRPIAIRLAASQLNCVEIIGAILDLAESSTSEDVRVLIDRLTLRSPELLLLGLAQLQPIRSGLHRDLLIKLLSIFLIGHANTSPVISILWRVQPTLLLEGLLDMYKKDPTSVPRILDIVQEAKKCTDEMMRHSPQGNNNMATVHLSKNVVQIFSRVLSESPLPPQEAEKLWKIMQFYSQMLSQLDDDIAPTDEKSLPPDYGSDVNADPSTEIEDMVRAYFERLYTGELSADHFIGILNACHDSKDLKQADFFSCTVHTLLDEARFFNQYPDHELAVTGKLLGLLIEKHLISYSLLRLALKHILDALHHPLGTKMFNFGVLALAQFRNRLSEWPQYTMVLSKITGLKEYPPIMDSIATALQQLANTVHVDSDGRIMSSPSVSERTNISATREYHQRRASPAPSTSTTTTTKYLTGSNNNSPVMVHKQGGLLEKSFSSTTTTTAAAYTPPPSDIQEKIAFAINNLSLNNMNDKVSQLDPLLDEPTWGWFSHYLVVRRVTLERNNHELYASLLNTLDKQPLNDMVVEETYKNIQILLKAEGTAGSQTDRNTLKALGSWLGRMTLAKNKPIRHKDLSFKDLLLDFYDSNKLILAIPLTCKVLQEAQESKIFKPPNPWLMKILKLLAELYWHEELRLNLKFEIELLYKTLNLDLNEIEPTTLLEERQRARVTNANGMNNKSVEHDQPQLLPQQLQQHQPQLQQMPVTSQPSSQQIKFDDTSRNDDQRTWPTGNN</sequence>
<evidence type="ECO:0000256" key="1">
    <source>
        <dbReference type="ARBA" id="ARBA00004123"/>
    </source>
</evidence>
<evidence type="ECO:0000313" key="13">
    <source>
        <dbReference type="Proteomes" id="UP000646827"/>
    </source>
</evidence>
<dbReference type="InterPro" id="IPR032191">
    <property type="entry name" value="CNOT1_CAF1_bind"/>
</dbReference>
<dbReference type="Gene3D" id="1.25.40.840">
    <property type="entry name" value="CCR4-NOT transcription complex subunit 1 TTP binding domain"/>
    <property type="match status" value="1"/>
</dbReference>
<feature type="compositionally biased region" description="Polar residues" evidence="8">
    <location>
        <begin position="877"/>
        <end position="886"/>
    </location>
</feature>
<dbReference type="PANTHER" id="PTHR13162:SF8">
    <property type="entry name" value="CCR4-NOT TRANSCRIPTION COMPLEX SUBUNIT 1"/>
    <property type="match status" value="1"/>
</dbReference>
<dbReference type="EMBL" id="JAEPRB010000163">
    <property type="protein sequence ID" value="KAG2219817.1"/>
    <property type="molecule type" value="Genomic_DNA"/>
</dbReference>
<feature type="compositionally biased region" description="Low complexity" evidence="8">
    <location>
        <begin position="865"/>
        <end position="876"/>
    </location>
</feature>